<evidence type="ECO:0000256" key="1">
    <source>
        <dbReference type="ARBA" id="ARBA00006525"/>
    </source>
</evidence>
<dbReference type="RefSeq" id="WP_336585578.1">
    <property type="nucleotide sequence ID" value="NZ_JBBAXC010000002.1"/>
</dbReference>
<dbReference type="Gene3D" id="3.40.50.450">
    <property type="match status" value="1"/>
</dbReference>
<dbReference type="EMBL" id="JBBAXC010000002">
    <property type="protein sequence ID" value="MEI5906160.1"/>
    <property type="molecule type" value="Genomic_DNA"/>
</dbReference>
<dbReference type="PANTHER" id="PTHR43022">
    <property type="entry name" value="PROTEIN SMF"/>
    <property type="match status" value="1"/>
</dbReference>
<organism evidence="3 4">
    <name type="scientific">Bacillus spongiae</name>
    <dbReference type="NCBI Taxonomy" id="2683610"/>
    <lineage>
        <taxon>Bacteria</taxon>
        <taxon>Bacillati</taxon>
        <taxon>Bacillota</taxon>
        <taxon>Bacilli</taxon>
        <taxon>Bacillales</taxon>
        <taxon>Bacillaceae</taxon>
        <taxon>Bacillus</taxon>
    </lineage>
</organism>
<evidence type="ECO:0000313" key="4">
    <source>
        <dbReference type="Proteomes" id="UP001312865"/>
    </source>
</evidence>
<sequence>MIDKKRFIHLLHCQSLSWKNIYFYLRKDPTLINLYSSSNSSLRQAFQLSTSKFIQFQRELNSFSHKKTLQRYEADRIKIVTIFDQDYPFLLKNIFQPPWGLFCQGNLDLLSKGKRLAVVGARNANEYAERTLTELLPPLVHQNIIIVSGLATGVDTFAHKMTIKFNGDTIAVLGGGFNHIYPKKNEVLAREIANDYLLLSEYPPDTMPKKWHFPARNRIISGLSKGSLIVQAGARSGSLITAEMALNEGRDVFAIPGPIHHPLSIGTNSLIKQGAILVQTAEDILQEMSV</sequence>
<feature type="domain" description="Smf/DprA SLOG" evidence="2">
    <location>
        <begin position="78"/>
        <end position="288"/>
    </location>
</feature>
<dbReference type="Proteomes" id="UP001312865">
    <property type="component" value="Unassembled WGS sequence"/>
</dbReference>
<dbReference type="PANTHER" id="PTHR43022:SF1">
    <property type="entry name" value="PROTEIN SMF"/>
    <property type="match status" value="1"/>
</dbReference>
<comment type="caution">
    <text evidence="3">The sequence shown here is derived from an EMBL/GenBank/DDBJ whole genome shotgun (WGS) entry which is preliminary data.</text>
</comment>
<proteinExistence type="inferred from homology"/>
<comment type="similarity">
    <text evidence="1">Belongs to the DprA/Smf family.</text>
</comment>
<dbReference type="SUPFAM" id="SSF102405">
    <property type="entry name" value="MCP/YpsA-like"/>
    <property type="match status" value="1"/>
</dbReference>
<dbReference type="InterPro" id="IPR057666">
    <property type="entry name" value="DrpA_SLOG"/>
</dbReference>
<dbReference type="Pfam" id="PF02481">
    <property type="entry name" value="DNA_processg_A"/>
    <property type="match status" value="1"/>
</dbReference>
<name>A0ABU8HA15_9BACI</name>
<dbReference type="NCBIfam" id="TIGR00732">
    <property type="entry name" value="dprA"/>
    <property type="match status" value="1"/>
</dbReference>
<dbReference type="InterPro" id="IPR003488">
    <property type="entry name" value="DprA"/>
</dbReference>
<accession>A0ABU8HA15</accession>
<keyword evidence="4" id="KW-1185">Reference proteome</keyword>
<protein>
    <submittedName>
        <fullName evidence="3">DNA-processing protein DprA</fullName>
    </submittedName>
</protein>
<reference evidence="3 4" key="1">
    <citation type="journal article" date="2018" name="J. Microbiol.">
        <title>Bacillus spongiae sp. nov., isolated from sponge of Jeju Island.</title>
        <authorList>
            <person name="Lee G.E."/>
            <person name="Im W.T."/>
            <person name="Park J.S."/>
        </authorList>
    </citation>
    <scope>NUCLEOTIDE SEQUENCE [LARGE SCALE GENOMIC DNA]</scope>
    <source>
        <strain evidence="3 4">135PIL107-10</strain>
    </source>
</reference>
<evidence type="ECO:0000259" key="2">
    <source>
        <dbReference type="Pfam" id="PF02481"/>
    </source>
</evidence>
<evidence type="ECO:0000313" key="3">
    <source>
        <dbReference type="EMBL" id="MEI5906160.1"/>
    </source>
</evidence>
<gene>
    <name evidence="3" type="primary">dprA</name>
    <name evidence="3" type="ORF">WAK64_03625</name>
</gene>